<dbReference type="Proteomes" id="UP000271683">
    <property type="component" value="Unassembled WGS sequence"/>
</dbReference>
<evidence type="ECO:0000313" key="2">
    <source>
        <dbReference type="Proteomes" id="UP000271683"/>
    </source>
</evidence>
<gene>
    <name evidence="1" type="ORF">EDD30_7659</name>
</gene>
<proteinExistence type="predicted"/>
<accession>A0A3N1FTE3</accession>
<name>A0A3N1FTE3_9ACTN</name>
<sequence length="139" mass="15394">MMSDPTEQITNASAFAAEAYDPAAARARQRNWATQSRELAKQRNREHIQRIKLERGCTDCGYRKHPDALDFDHLPEHGKTIAVGMLAASGASIKRLDDEIARCEVVCANCHRIRTSGRAKARFDQNTGLDGQPDSEVAS</sequence>
<evidence type="ECO:0008006" key="3">
    <source>
        <dbReference type="Google" id="ProtNLM"/>
    </source>
</evidence>
<dbReference type="EMBL" id="RJKL01000002">
    <property type="protein sequence ID" value="ROP21263.1"/>
    <property type="molecule type" value="Genomic_DNA"/>
</dbReference>
<organism evidence="1 2">
    <name type="scientific">Couchioplanes caeruleus</name>
    <dbReference type="NCBI Taxonomy" id="56438"/>
    <lineage>
        <taxon>Bacteria</taxon>
        <taxon>Bacillati</taxon>
        <taxon>Actinomycetota</taxon>
        <taxon>Actinomycetes</taxon>
        <taxon>Micromonosporales</taxon>
        <taxon>Micromonosporaceae</taxon>
        <taxon>Couchioplanes</taxon>
    </lineage>
</organism>
<comment type="caution">
    <text evidence="1">The sequence shown here is derived from an EMBL/GenBank/DDBJ whole genome shotgun (WGS) entry which is preliminary data.</text>
</comment>
<reference evidence="1 2" key="1">
    <citation type="submission" date="2018-11" db="EMBL/GenBank/DDBJ databases">
        <title>Sequencing the genomes of 1000 actinobacteria strains.</title>
        <authorList>
            <person name="Klenk H.-P."/>
        </authorList>
    </citation>
    <scope>NUCLEOTIDE SEQUENCE [LARGE SCALE GENOMIC DNA]</scope>
    <source>
        <strain evidence="1 2">DSM 43634</strain>
    </source>
</reference>
<evidence type="ECO:0000313" key="1">
    <source>
        <dbReference type="EMBL" id="ROP21263.1"/>
    </source>
</evidence>
<dbReference type="AlphaFoldDB" id="A0A3N1FTE3"/>
<protein>
    <recommendedName>
        <fullName evidence="3">HNH endonuclease</fullName>
    </recommendedName>
</protein>